<sequence length="91" mass="10483">MGSIGLPYFETLTNLSRPTNSVSEQIGVPRPLISDKGSHFYNRTMSILLEKYGVVHRVTIAYHPQTNDHVEVFNREIKRLLQKMANPNWND</sequence>
<evidence type="ECO:0000313" key="2">
    <source>
        <dbReference type="EMBL" id="RDY11260.1"/>
    </source>
</evidence>
<dbReference type="GO" id="GO:0015074">
    <property type="term" value="P:DNA integration"/>
    <property type="evidence" value="ECO:0007669"/>
    <property type="project" value="InterPro"/>
</dbReference>
<feature type="non-terminal residue" evidence="2">
    <location>
        <position position="1"/>
    </location>
</feature>
<accession>A0A371I888</accession>
<comment type="caution">
    <text evidence="2">The sequence shown here is derived from an EMBL/GenBank/DDBJ whole genome shotgun (WGS) entry which is preliminary data.</text>
</comment>
<dbReference type="AlphaFoldDB" id="A0A371I888"/>
<proteinExistence type="predicted"/>
<dbReference type="PROSITE" id="PS50994">
    <property type="entry name" value="INTEGRASE"/>
    <property type="match status" value="1"/>
</dbReference>
<feature type="domain" description="Integrase catalytic" evidence="1">
    <location>
        <begin position="1"/>
        <end position="91"/>
    </location>
</feature>
<dbReference type="EMBL" id="QJKJ01000677">
    <property type="protein sequence ID" value="RDY11260.1"/>
    <property type="molecule type" value="Genomic_DNA"/>
</dbReference>
<dbReference type="InterPro" id="IPR001584">
    <property type="entry name" value="Integrase_cat-core"/>
</dbReference>
<dbReference type="OrthoDB" id="1713704at2759"/>
<evidence type="ECO:0000313" key="3">
    <source>
        <dbReference type="Proteomes" id="UP000257109"/>
    </source>
</evidence>
<dbReference type="SUPFAM" id="SSF53098">
    <property type="entry name" value="Ribonuclease H-like"/>
    <property type="match status" value="1"/>
</dbReference>
<evidence type="ECO:0000259" key="1">
    <source>
        <dbReference type="PROSITE" id="PS50994"/>
    </source>
</evidence>
<dbReference type="Gene3D" id="3.30.420.10">
    <property type="entry name" value="Ribonuclease H-like superfamily/Ribonuclease H"/>
    <property type="match status" value="1"/>
</dbReference>
<dbReference type="PANTHER" id="PTHR37984">
    <property type="entry name" value="PROTEIN CBG26694"/>
    <property type="match status" value="1"/>
</dbReference>
<dbReference type="GO" id="GO:0003676">
    <property type="term" value="F:nucleic acid binding"/>
    <property type="evidence" value="ECO:0007669"/>
    <property type="project" value="InterPro"/>
</dbReference>
<dbReference type="InterPro" id="IPR012337">
    <property type="entry name" value="RNaseH-like_sf"/>
</dbReference>
<name>A0A371I888_MUCPR</name>
<reference evidence="2" key="1">
    <citation type="submission" date="2018-05" db="EMBL/GenBank/DDBJ databases">
        <title>Draft genome of Mucuna pruriens seed.</title>
        <authorList>
            <person name="Nnadi N.E."/>
            <person name="Vos R."/>
            <person name="Hasami M.H."/>
            <person name="Devisetty U.K."/>
            <person name="Aguiy J.C."/>
        </authorList>
    </citation>
    <scope>NUCLEOTIDE SEQUENCE [LARGE SCALE GENOMIC DNA]</scope>
    <source>
        <strain evidence="2">JCA_2017</strain>
    </source>
</reference>
<organism evidence="2 3">
    <name type="scientific">Mucuna pruriens</name>
    <name type="common">Velvet bean</name>
    <name type="synonym">Dolichos pruriens</name>
    <dbReference type="NCBI Taxonomy" id="157652"/>
    <lineage>
        <taxon>Eukaryota</taxon>
        <taxon>Viridiplantae</taxon>
        <taxon>Streptophyta</taxon>
        <taxon>Embryophyta</taxon>
        <taxon>Tracheophyta</taxon>
        <taxon>Spermatophyta</taxon>
        <taxon>Magnoliopsida</taxon>
        <taxon>eudicotyledons</taxon>
        <taxon>Gunneridae</taxon>
        <taxon>Pentapetalae</taxon>
        <taxon>rosids</taxon>
        <taxon>fabids</taxon>
        <taxon>Fabales</taxon>
        <taxon>Fabaceae</taxon>
        <taxon>Papilionoideae</taxon>
        <taxon>50 kb inversion clade</taxon>
        <taxon>NPAAA clade</taxon>
        <taxon>indigoferoid/millettioid clade</taxon>
        <taxon>Phaseoleae</taxon>
        <taxon>Mucuna</taxon>
    </lineage>
</organism>
<dbReference type="InterPro" id="IPR050951">
    <property type="entry name" value="Retrovirus_Pol_polyprotein"/>
</dbReference>
<dbReference type="InterPro" id="IPR036397">
    <property type="entry name" value="RNaseH_sf"/>
</dbReference>
<keyword evidence="3" id="KW-1185">Reference proteome</keyword>
<dbReference type="Proteomes" id="UP000257109">
    <property type="component" value="Unassembled WGS sequence"/>
</dbReference>
<gene>
    <name evidence="2" type="ORF">CR513_04108</name>
</gene>
<dbReference type="PANTHER" id="PTHR37984:SF15">
    <property type="entry name" value="INTEGRASE CATALYTIC DOMAIN-CONTAINING PROTEIN"/>
    <property type="match status" value="1"/>
</dbReference>
<protein>
    <recommendedName>
        <fullName evidence="1">Integrase catalytic domain-containing protein</fullName>
    </recommendedName>
</protein>